<organism evidence="4 5">
    <name type="scientific">Bacillus spongiae</name>
    <dbReference type="NCBI Taxonomy" id="2683610"/>
    <lineage>
        <taxon>Bacteria</taxon>
        <taxon>Bacillati</taxon>
        <taxon>Bacillota</taxon>
        <taxon>Bacilli</taxon>
        <taxon>Bacillales</taxon>
        <taxon>Bacillaceae</taxon>
        <taxon>Bacillus</taxon>
    </lineage>
</organism>
<sequence length="404" mass="47736">MLTANMDNGKRISLAPYSRKELLLLKKHSFTCPDCGDFVILKIGETVVPHFAHKSLSACFGFSEPESTLHLNAKKELFHWLIQQNESPQMEQYTPDKRQKADIFVKNVHGRFAIEYQSSPIALQSMLKRTIGYKSVNIMPQWIFGCTSKNRKKFTTPITSLKESHLLFLQYNKQYGFWFPTFTPNTSFLFVFNPFPLSATKYIIHSQEYQKSDLKIPLSPPKYSPKMDKNLFTTIWLKEKNAWLRQKVVSRKKKRDLFLDLLYKDGYYPYLLPEYIGVPVEFMITIKTHPIIWQYFVWRDSFIHKKEKDLITLGDILVKFEQRVKKQFIQIRQLPLCANIDYRQAVYQYIQILKRATILIEVKNNTFKLLQGWSPCKSEEEARKKEKGFFLRQKHILKLFSVKG</sequence>
<keyword evidence="5" id="KW-1185">Reference proteome</keyword>
<feature type="domain" description="Competence protein CoiA C-terminal" evidence="3">
    <location>
        <begin position="236"/>
        <end position="381"/>
    </location>
</feature>
<dbReference type="Pfam" id="PF25166">
    <property type="entry name" value="CoiA_C"/>
    <property type="match status" value="1"/>
</dbReference>
<reference evidence="4 5" key="1">
    <citation type="journal article" date="2018" name="J. Microbiol.">
        <title>Bacillus spongiae sp. nov., isolated from sponge of Jeju Island.</title>
        <authorList>
            <person name="Lee G.E."/>
            <person name="Im W.T."/>
            <person name="Park J.S."/>
        </authorList>
    </citation>
    <scope>NUCLEOTIDE SEQUENCE [LARGE SCALE GENOMIC DNA]</scope>
    <source>
        <strain evidence="4 5">135PIL107-10</strain>
    </source>
</reference>
<dbReference type="EMBL" id="JBBAXC010000003">
    <property type="protein sequence ID" value="MEI5906537.1"/>
    <property type="molecule type" value="Genomic_DNA"/>
</dbReference>
<protein>
    <submittedName>
        <fullName evidence="4">Competence protein CoiA family protein</fullName>
    </submittedName>
</protein>
<dbReference type="InterPro" id="IPR010330">
    <property type="entry name" value="CoiA_nuc"/>
</dbReference>
<dbReference type="InterPro" id="IPR057252">
    <property type="entry name" value="CoiA_C"/>
</dbReference>
<comment type="caution">
    <text evidence="4">The sequence shown here is derived from an EMBL/GenBank/DDBJ whole genome shotgun (WGS) entry which is preliminary data.</text>
</comment>
<proteinExistence type="predicted"/>
<dbReference type="PIRSF" id="PIRSF007487">
    <property type="entry name" value="Competence-induced_CoiA_bac"/>
    <property type="match status" value="1"/>
</dbReference>
<dbReference type="Pfam" id="PF25164">
    <property type="entry name" value="CoiA_N"/>
    <property type="match status" value="1"/>
</dbReference>
<evidence type="ECO:0000313" key="4">
    <source>
        <dbReference type="EMBL" id="MEI5906537.1"/>
    </source>
</evidence>
<accession>A0ABU8HBK6</accession>
<evidence type="ECO:0000259" key="3">
    <source>
        <dbReference type="Pfam" id="PF25166"/>
    </source>
</evidence>
<gene>
    <name evidence="4" type="ORF">WAK64_05635</name>
</gene>
<evidence type="ECO:0000259" key="1">
    <source>
        <dbReference type="Pfam" id="PF06054"/>
    </source>
</evidence>
<dbReference type="InterPro" id="IPR021176">
    <property type="entry name" value="Competence-induced_CoiA"/>
</dbReference>
<evidence type="ECO:0000259" key="2">
    <source>
        <dbReference type="Pfam" id="PF25164"/>
    </source>
</evidence>
<feature type="domain" description="Competence protein CoiA nuclease-like" evidence="1">
    <location>
        <begin position="66"/>
        <end position="216"/>
    </location>
</feature>
<feature type="domain" description="Competence protein CoiA-like N-terminal" evidence="2">
    <location>
        <begin position="17"/>
        <end position="59"/>
    </location>
</feature>
<dbReference type="Proteomes" id="UP001312865">
    <property type="component" value="Unassembled WGS sequence"/>
</dbReference>
<dbReference type="InterPro" id="IPR057253">
    <property type="entry name" value="CoiA-like_N"/>
</dbReference>
<name>A0ABU8HBK6_9BACI</name>
<evidence type="ECO:0000313" key="5">
    <source>
        <dbReference type="Proteomes" id="UP001312865"/>
    </source>
</evidence>
<dbReference type="RefSeq" id="WP_336585964.1">
    <property type="nucleotide sequence ID" value="NZ_JBBAXC010000003.1"/>
</dbReference>
<dbReference type="Pfam" id="PF06054">
    <property type="entry name" value="CoiA_nuc"/>
    <property type="match status" value="1"/>
</dbReference>